<dbReference type="InterPro" id="IPR043519">
    <property type="entry name" value="NT_sf"/>
</dbReference>
<dbReference type="GeneID" id="39582106"/>
<reference evidence="1 2" key="1">
    <citation type="journal article" date="2018" name="Mol. Ecol.">
        <title>The obligate alkalophilic soda-lake fungus Sodiomyces alkalinus has shifted to a protein diet.</title>
        <authorList>
            <person name="Grum-Grzhimaylo A.A."/>
            <person name="Falkoski D.L."/>
            <person name="van den Heuvel J."/>
            <person name="Valero-Jimenez C.A."/>
            <person name="Min B."/>
            <person name="Choi I.G."/>
            <person name="Lipzen A."/>
            <person name="Daum C.G."/>
            <person name="Aanen D.K."/>
            <person name="Tsang A."/>
            <person name="Henrissat B."/>
            <person name="Bilanenko E.N."/>
            <person name="de Vries R.P."/>
            <person name="van Kan J.A.L."/>
            <person name="Grigoriev I.V."/>
            <person name="Debets A.J.M."/>
        </authorList>
    </citation>
    <scope>NUCLEOTIDE SEQUENCE [LARGE SCALE GENOMIC DNA]</scope>
    <source>
        <strain evidence="1 2">F11</strain>
    </source>
</reference>
<evidence type="ECO:0000313" key="2">
    <source>
        <dbReference type="Proteomes" id="UP000272025"/>
    </source>
</evidence>
<protein>
    <submittedName>
        <fullName evidence="1">Uncharacterized protein</fullName>
    </submittedName>
</protein>
<accession>A0A3N2PLH8</accession>
<dbReference type="OrthoDB" id="3259529at2759"/>
<name>A0A3N2PLH8_SODAK</name>
<dbReference type="EMBL" id="ML119061">
    <property type="protein sequence ID" value="ROT35385.1"/>
    <property type="molecule type" value="Genomic_DNA"/>
</dbReference>
<proteinExistence type="predicted"/>
<evidence type="ECO:0000313" key="1">
    <source>
        <dbReference type="EMBL" id="ROT35385.1"/>
    </source>
</evidence>
<dbReference type="AlphaFoldDB" id="A0A3N2PLH8"/>
<dbReference type="SUPFAM" id="SSF81301">
    <property type="entry name" value="Nucleotidyltransferase"/>
    <property type="match status" value="1"/>
</dbReference>
<gene>
    <name evidence="1" type="ORF">SODALDRAFT_353094</name>
</gene>
<dbReference type="RefSeq" id="XP_028463191.1">
    <property type="nucleotide sequence ID" value="XM_028613628.1"/>
</dbReference>
<keyword evidence="2" id="KW-1185">Reference proteome</keyword>
<dbReference type="Proteomes" id="UP000272025">
    <property type="component" value="Unassembled WGS sequence"/>
</dbReference>
<sequence>MEETLIKVTLVILDFQQIRSCIVGELALNYYNVPRVLHDIEICVPEARVPEAAALLCSTGLFKQSPAVKSDLFTEYKQGYPRLQPTLWTPAACAVIILPDTLFGLQPLEDAIVRREEWDSSPLPSKQIVDIIPSIDLAAIPVPRLSSLLVGLCRRYLDQADDAAMIAAEQLVDGMNLDQDWCSRNISAAGVDVYDLSQQLILGKSSRMDQFSGNEITCFVADEAEAKKLRDIPGSGWASA</sequence>
<organism evidence="1 2">
    <name type="scientific">Sodiomyces alkalinus (strain CBS 110278 / VKM F-3762 / F11)</name>
    <name type="common">Alkaliphilic filamentous fungus</name>
    <dbReference type="NCBI Taxonomy" id="1314773"/>
    <lineage>
        <taxon>Eukaryota</taxon>
        <taxon>Fungi</taxon>
        <taxon>Dikarya</taxon>
        <taxon>Ascomycota</taxon>
        <taxon>Pezizomycotina</taxon>
        <taxon>Sordariomycetes</taxon>
        <taxon>Hypocreomycetidae</taxon>
        <taxon>Glomerellales</taxon>
        <taxon>Plectosphaerellaceae</taxon>
        <taxon>Sodiomyces</taxon>
    </lineage>
</organism>